<name>A0A8J7KYJ4_9ACTN</name>
<dbReference type="Pfam" id="PF06271">
    <property type="entry name" value="RDD"/>
    <property type="match status" value="1"/>
</dbReference>
<gene>
    <name evidence="8" type="ORF">IW245_005606</name>
</gene>
<sequence length="140" mass="15497">MAKKARGSRIPAHKRPRYAHWVLRAAAYLIDVGIVGLVVFAAAELHLQLAGGIVALVLTAANRWYLSGRTGQTVGRRLLRIRLLSVDSGEPIGLWRALLRDVAHVLDTVSLLAGWFFPIWDAQRQTFADKLLGTHVTVVR</sequence>
<evidence type="ECO:0000256" key="1">
    <source>
        <dbReference type="ARBA" id="ARBA00004651"/>
    </source>
</evidence>
<proteinExistence type="predicted"/>
<dbReference type="AlphaFoldDB" id="A0A8J7KYJ4"/>
<keyword evidence="3 6" id="KW-0812">Transmembrane</keyword>
<evidence type="ECO:0000313" key="8">
    <source>
        <dbReference type="EMBL" id="MBG6139412.1"/>
    </source>
</evidence>
<dbReference type="InterPro" id="IPR051791">
    <property type="entry name" value="Pra-immunoreactive"/>
</dbReference>
<feature type="transmembrane region" description="Helical" evidence="6">
    <location>
        <begin position="21"/>
        <end position="43"/>
    </location>
</feature>
<comment type="caution">
    <text evidence="8">The sequence shown here is derived from an EMBL/GenBank/DDBJ whole genome shotgun (WGS) entry which is preliminary data.</text>
</comment>
<feature type="transmembrane region" description="Helical" evidence="6">
    <location>
        <begin position="49"/>
        <end position="66"/>
    </location>
</feature>
<evidence type="ECO:0000313" key="9">
    <source>
        <dbReference type="Proteomes" id="UP000622552"/>
    </source>
</evidence>
<dbReference type="PANTHER" id="PTHR36115:SF6">
    <property type="entry name" value="PROLINE-RICH ANTIGEN HOMOLOG"/>
    <property type="match status" value="1"/>
</dbReference>
<dbReference type="Proteomes" id="UP000622552">
    <property type="component" value="Unassembled WGS sequence"/>
</dbReference>
<dbReference type="RefSeq" id="WP_197006072.1">
    <property type="nucleotide sequence ID" value="NZ_BONS01000012.1"/>
</dbReference>
<evidence type="ECO:0000256" key="5">
    <source>
        <dbReference type="ARBA" id="ARBA00023136"/>
    </source>
</evidence>
<keyword evidence="4 6" id="KW-1133">Transmembrane helix</keyword>
<evidence type="ECO:0000259" key="7">
    <source>
        <dbReference type="Pfam" id="PF06271"/>
    </source>
</evidence>
<organism evidence="8 9">
    <name type="scientific">Longispora fulva</name>
    <dbReference type="NCBI Taxonomy" id="619741"/>
    <lineage>
        <taxon>Bacteria</taxon>
        <taxon>Bacillati</taxon>
        <taxon>Actinomycetota</taxon>
        <taxon>Actinomycetes</taxon>
        <taxon>Micromonosporales</taxon>
        <taxon>Micromonosporaceae</taxon>
        <taxon>Longispora</taxon>
    </lineage>
</organism>
<dbReference type="GO" id="GO:0005886">
    <property type="term" value="C:plasma membrane"/>
    <property type="evidence" value="ECO:0007669"/>
    <property type="project" value="UniProtKB-SubCell"/>
</dbReference>
<keyword evidence="5 6" id="KW-0472">Membrane</keyword>
<evidence type="ECO:0000256" key="3">
    <source>
        <dbReference type="ARBA" id="ARBA00022692"/>
    </source>
</evidence>
<keyword evidence="9" id="KW-1185">Reference proteome</keyword>
<dbReference type="PANTHER" id="PTHR36115">
    <property type="entry name" value="PROLINE-RICH ANTIGEN HOMOLOG-RELATED"/>
    <property type="match status" value="1"/>
</dbReference>
<dbReference type="InterPro" id="IPR010432">
    <property type="entry name" value="RDD"/>
</dbReference>
<comment type="subcellular location">
    <subcellularLocation>
        <location evidence="1">Cell membrane</location>
        <topology evidence="1">Multi-pass membrane protein</topology>
    </subcellularLocation>
</comment>
<reference evidence="8" key="1">
    <citation type="submission" date="2020-11" db="EMBL/GenBank/DDBJ databases">
        <title>Sequencing the genomes of 1000 actinobacteria strains.</title>
        <authorList>
            <person name="Klenk H.-P."/>
        </authorList>
    </citation>
    <scope>NUCLEOTIDE SEQUENCE</scope>
    <source>
        <strain evidence="8">DSM 45356</strain>
    </source>
</reference>
<evidence type="ECO:0000256" key="6">
    <source>
        <dbReference type="SAM" id="Phobius"/>
    </source>
</evidence>
<evidence type="ECO:0000256" key="4">
    <source>
        <dbReference type="ARBA" id="ARBA00022989"/>
    </source>
</evidence>
<keyword evidence="2" id="KW-1003">Cell membrane</keyword>
<dbReference type="EMBL" id="JADOUF010000001">
    <property type="protein sequence ID" value="MBG6139412.1"/>
    <property type="molecule type" value="Genomic_DNA"/>
</dbReference>
<feature type="domain" description="RDD" evidence="7">
    <location>
        <begin position="18"/>
        <end position="132"/>
    </location>
</feature>
<evidence type="ECO:0000256" key="2">
    <source>
        <dbReference type="ARBA" id="ARBA00022475"/>
    </source>
</evidence>
<protein>
    <submittedName>
        <fullName evidence="8">Putative RDD family membrane protein YckC</fullName>
    </submittedName>
</protein>
<accession>A0A8J7KYJ4</accession>